<gene>
    <name evidence="2" type="ORF">VIBR0546_14325</name>
</gene>
<feature type="domain" description="MSP" evidence="1">
    <location>
        <begin position="211"/>
        <end position="280"/>
    </location>
</feature>
<organism evidence="2 3">
    <name type="scientific">Vibrio brasiliensis LMG 20546</name>
    <dbReference type="NCBI Taxonomy" id="945543"/>
    <lineage>
        <taxon>Bacteria</taxon>
        <taxon>Pseudomonadati</taxon>
        <taxon>Pseudomonadota</taxon>
        <taxon>Gammaproteobacteria</taxon>
        <taxon>Vibrionales</taxon>
        <taxon>Vibrionaceae</taxon>
        <taxon>Vibrio</taxon>
        <taxon>Vibrio oreintalis group</taxon>
    </lineage>
</organism>
<dbReference type="InterPro" id="IPR031571">
    <property type="entry name" value="RcpC_dom"/>
</dbReference>
<name>E8LV84_9VIBR</name>
<dbReference type="NCBIfam" id="TIGR03177">
    <property type="entry name" value="pilus_cpaB"/>
    <property type="match status" value="1"/>
</dbReference>
<dbReference type="AlphaFoldDB" id="E8LV84"/>
<dbReference type="PROSITE" id="PS50202">
    <property type="entry name" value="MSP"/>
    <property type="match status" value="1"/>
</dbReference>
<dbReference type="InterPro" id="IPR000535">
    <property type="entry name" value="MSP_dom"/>
</dbReference>
<dbReference type="STRING" id="945543.VIBR0546_14325"/>
<accession>E8LV84</accession>
<evidence type="ECO:0000313" key="2">
    <source>
        <dbReference type="EMBL" id="EGA65469.1"/>
    </source>
</evidence>
<dbReference type="Pfam" id="PF16976">
    <property type="entry name" value="RcpC"/>
    <property type="match status" value="1"/>
</dbReference>
<comment type="caution">
    <text evidence="2">The sequence shown here is derived from an EMBL/GenBank/DDBJ whole genome shotgun (WGS) entry which is preliminary data.</text>
</comment>
<dbReference type="eggNOG" id="COG3745">
    <property type="taxonomic scope" value="Bacteria"/>
</dbReference>
<dbReference type="OrthoDB" id="163768at2"/>
<protein>
    <submittedName>
        <fullName evidence="2">Flp pilus assembly protein CpaB</fullName>
    </submittedName>
</protein>
<evidence type="ECO:0000259" key="1">
    <source>
        <dbReference type="PROSITE" id="PS50202"/>
    </source>
</evidence>
<dbReference type="Proteomes" id="UP000004371">
    <property type="component" value="Unassembled WGS sequence"/>
</dbReference>
<dbReference type="RefSeq" id="WP_006879751.1">
    <property type="nucleotide sequence ID" value="NZ_AEVS01000071.1"/>
</dbReference>
<dbReference type="InterPro" id="IPR017592">
    <property type="entry name" value="Pilus_assmbl_Flp-typ_CpaB"/>
</dbReference>
<evidence type="ECO:0000313" key="3">
    <source>
        <dbReference type="Proteomes" id="UP000004371"/>
    </source>
</evidence>
<dbReference type="EMBL" id="AEVS01000071">
    <property type="protein sequence ID" value="EGA65469.1"/>
    <property type="molecule type" value="Genomic_DNA"/>
</dbReference>
<sequence length="280" mass="30625">MTAKRLMLLSLVLSAVGISILLLSQSEQKNDQQQAAAETFKRVLVAKQKVDIGQPYTLNMFEWKQVSQQELDNYLDYISREAFSVQQFTPGIAHSEILAGQVMSAGDFSTPKGGVSLAFKVRNGYRAISVPVDSVTANSGFVQPGDKVDILLLGSEVEELKKYDNKVSGLYVTTIAKDVRVLAFNQYSDADNFQKKRSAYGADLPDNSSVSLEVNPEQATQIVLANQIGKLTLSLRGAGEDDSDDQSIYTVKSTQINPESKQVAPDLGLIQLRPTKDKAN</sequence>
<proteinExistence type="predicted"/>
<reference evidence="2 3" key="1">
    <citation type="journal article" date="2012" name="Int. J. Syst. Evol. Microbiol.">
        <title>Vibrio caribbeanicus sp. nov., isolated from the marine sponge Scleritoderma cyanea.</title>
        <authorList>
            <person name="Hoffmann M."/>
            <person name="Monday S.R."/>
            <person name="Allard M.W."/>
            <person name="Strain E.A."/>
            <person name="Whittaker P."/>
            <person name="Naum M."/>
            <person name="McCarthy P.J."/>
            <person name="Lopez J.V."/>
            <person name="Fischer M."/>
            <person name="Brown E.W."/>
        </authorList>
    </citation>
    <scope>NUCLEOTIDE SEQUENCE [LARGE SCALE GENOMIC DNA]</scope>
    <source>
        <strain evidence="2 3">LMG 20546</strain>
    </source>
</reference>
<keyword evidence="3" id="KW-1185">Reference proteome</keyword>